<dbReference type="FunFam" id="2.60.120.290:FF:000013">
    <property type="entry name" value="Membrane frizzled-related protein"/>
    <property type="match status" value="1"/>
</dbReference>
<proteinExistence type="predicted"/>
<dbReference type="PANTHER" id="PTHR24251:SF30">
    <property type="entry name" value="MEMBRANE FRIZZLED-RELATED PROTEIN"/>
    <property type="match status" value="1"/>
</dbReference>
<sequence length="382" mass="42001">MEKLSVVFLWMKAQDAKSTLKVSEKTANSEVGGTALNTAKRCNRAPAPFYCVSLAGVSRCPGESVSPVSELAAHESFGGPPPARPQQQQQRQQRGHSRGGSFLGAVGSPAVIGSRMPPCPGDVQDNNGTVESPNFPDTYPPNTDCFTVIRVKPGDVVALKFETLFMERNPRCSSDYVEIFDGPSFNSKSLGRFCRENQKSSLELRSTGNAMAVHFHSDDIVNLQGFRARYHGYNELEEQHVEPSNCRVWTEDSRGFISSPNYPEAYPANSSCRVPLDAGPQNIITLYFVDIQLDPYKDCPYDKIEVRDGANEDAYLLGRFCGAQGEPEAVSSTGREMFLFFTSDSYLSGRGFKAEFRVHKKPLGEHTRGLFASAAAAHVRAF</sequence>
<evidence type="ECO:0000313" key="6">
    <source>
        <dbReference type="EMBL" id="KAK8766403.1"/>
    </source>
</evidence>
<feature type="domain" description="CUB" evidence="5">
    <location>
        <begin position="246"/>
        <end position="359"/>
    </location>
</feature>
<dbReference type="SUPFAM" id="SSF49854">
    <property type="entry name" value="Spermadhesin, CUB domain"/>
    <property type="match status" value="2"/>
</dbReference>
<feature type="domain" description="CUB" evidence="5">
    <location>
        <begin position="119"/>
        <end position="233"/>
    </location>
</feature>
<evidence type="ECO:0000256" key="2">
    <source>
        <dbReference type="ARBA" id="ARBA00023157"/>
    </source>
</evidence>
<dbReference type="PROSITE" id="PS01180">
    <property type="entry name" value="CUB"/>
    <property type="match status" value="2"/>
</dbReference>
<dbReference type="SMART" id="SM00042">
    <property type="entry name" value="CUB"/>
    <property type="match status" value="2"/>
</dbReference>
<dbReference type="InterPro" id="IPR035914">
    <property type="entry name" value="Sperma_CUB_dom_sf"/>
</dbReference>
<dbReference type="Pfam" id="PF00431">
    <property type="entry name" value="CUB"/>
    <property type="match status" value="2"/>
</dbReference>
<evidence type="ECO:0000259" key="5">
    <source>
        <dbReference type="PROSITE" id="PS01180"/>
    </source>
</evidence>
<comment type="caution">
    <text evidence="6">The sequence shown here is derived from an EMBL/GenBank/DDBJ whole genome shotgun (WGS) entry which is preliminary data.</text>
</comment>
<evidence type="ECO:0000256" key="4">
    <source>
        <dbReference type="SAM" id="MobiDB-lite"/>
    </source>
</evidence>
<feature type="region of interest" description="Disordered" evidence="4">
    <location>
        <begin position="71"/>
        <end position="138"/>
    </location>
</feature>
<dbReference type="EMBL" id="JARKHS020026383">
    <property type="protein sequence ID" value="KAK8766403.1"/>
    <property type="molecule type" value="Genomic_DNA"/>
</dbReference>
<gene>
    <name evidence="6" type="ORF">V5799_006818</name>
</gene>
<keyword evidence="2" id="KW-1015">Disulfide bond</keyword>
<accession>A0AAQ4DVB3</accession>
<dbReference type="Gene3D" id="2.60.120.290">
    <property type="entry name" value="Spermadhesin, CUB domain"/>
    <property type="match status" value="2"/>
</dbReference>
<evidence type="ECO:0000313" key="7">
    <source>
        <dbReference type="Proteomes" id="UP001321473"/>
    </source>
</evidence>
<dbReference type="AlphaFoldDB" id="A0AAQ4DVB3"/>
<dbReference type="InterPro" id="IPR000859">
    <property type="entry name" value="CUB_dom"/>
</dbReference>
<dbReference type="Proteomes" id="UP001321473">
    <property type="component" value="Unassembled WGS sequence"/>
</dbReference>
<comment type="caution">
    <text evidence="3">Lacks conserved residue(s) required for the propagation of feature annotation.</text>
</comment>
<protein>
    <recommendedName>
        <fullName evidence="5">CUB domain-containing protein</fullName>
    </recommendedName>
</protein>
<keyword evidence="7" id="KW-1185">Reference proteome</keyword>
<dbReference type="PANTHER" id="PTHR24251">
    <property type="entry name" value="OVOCHYMASE-RELATED"/>
    <property type="match status" value="1"/>
</dbReference>
<name>A0AAQ4DVB3_AMBAM</name>
<evidence type="ECO:0000256" key="3">
    <source>
        <dbReference type="PROSITE-ProRule" id="PRU00059"/>
    </source>
</evidence>
<reference evidence="6 7" key="1">
    <citation type="journal article" date="2023" name="Arcadia Sci">
        <title>De novo assembly of a long-read Amblyomma americanum tick genome.</title>
        <authorList>
            <person name="Chou S."/>
            <person name="Poskanzer K.E."/>
            <person name="Rollins M."/>
            <person name="Thuy-Boun P.S."/>
        </authorList>
    </citation>
    <scope>NUCLEOTIDE SEQUENCE [LARGE SCALE GENOMIC DNA]</scope>
    <source>
        <strain evidence="6">F_SG_1</strain>
        <tissue evidence="6">Salivary glands</tissue>
    </source>
</reference>
<dbReference type="CDD" id="cd00041">
    <property type="entry name" value="CUB"/>
    <property type="match status" value="2"/>
</dbReference>
<keyword evidence="1" id="KW-0677">Repeat</keyword>
<dbReference type="FunFam" id="2.60.120.290:FF:000068">
    <property type="entry name" value="Metalloendopeptidase"/>
    <property type="match status" value="1"/>
</dbReference>
<evidence type="ECO:0000256" key="1">
    <source>
        <dbReference type="ARBA" id="ARBA00022737"/>
    </source>
</evidence>
<organism evidence="6 7">
    <name type="scientific">Amblyomma americanum</name>
    <name type="common">Lone star tick</name>
    <dbReference type="NCBI Taxonomy" id="6943"/>
    <lineage>
        <taxon>Eukaryota</taxon>
        <taxon>Metazoa</taxon>
        <taxon>Ecdysozoa</taxon>
        <taxon>Arthropoda</taxon>
        <taxon>Chelicerata</taxon>
        <taxon>Arachnida</taxon>
        <taxon>Acari</taxon>
        <taxon>Parasitiformes</taxon>
        <taxon>Ixodida</taxon>
        <taxon>Ixodoidea</taxon>
        <taxon>Ixodidae</taxon>
        <taxon>Amblyomminae</taxon>
        <taxon>Amblyomma</taxon>
    </lineage>
</organism>